<proteinExistence type="predicted"/>
<protein>
    <recommendedName>
        <fullName evidence="3">Bacteriocin</fullName>
    </recommendedName>
</protein>
<reference evidence="1 2" key="1">
    <citation type="submission" date="2020-07" db="EMBL/GenBank/DDBJ databases">
        <title>Description of Kordia aestuariivivens sp. nov., isolated from a tidal flat.</title>
        <authorList>
            <person name="Park S."/>
            <person name="Yoon J.-H."/>
        </authorList>
    </citation>
    <scope>NUCLEOTIDE SEQUENCE [LARGE SCALE GENOMIC DNA]</scope>
    <source>
        <strain evidence="1 2">YSTF-M3</strain>
    </source>
</reference>
<evidence type="ECO:0000313" key="1">
    <source>
        <dbReference type="EMBL" id="MBC8756487.1"/>
    </source>
</evidence>
<dbReference type="Proteomes" id="UP000619238">
    <property type="component" value="Unassembled WGS sequence"/>
</dbReference>
<sequence>MKQHILSIGKALSKAEQSTIHGGLAEECIPLLGACTSNEQCHPVHNGFPAICQFGCCVTPI</sequence>
<comment type="caution">
    <text evidence="1">The sequence shown here is derived from an EMBL/GenBank/DDBJ whole genome shotgun (WGS) entry which is preliminary data.</text>
</comment>
<accession>A0ABR7QD77</accession>
<dbReference type="EMBL" id="JACGWS010000011">
    <property type="protein sequence ID" value="MBC8756487.1"/>
    <property type="molecule type" value="Genomic_DNA"/>
</dbReference>
<gene>
    <name evidence="1" type="ORF">H2O64_17570</name>
</gene>
<evidence type="ECO:0000313" key="2">
    <source>
        <dbReference type="Proteomes" id="UP000619238"/>
    </source>
</evidence>
<keyword evidence="2" id="KW-1185">Reference proteome</keyword>
<dbReference type="RefSeq" id="WP_187563520.1">
    <property type="nucleotide sequence ID" value="NZ_JACGWS010000011.1"/>
</dbReference>
<name>A0ABR7QD77_9FLAO</name>
<evidence type="ECO:0008006" key="3">
    <source>
        <dbReference type="Google" id="ProtNLM"/>
    </source>
</evidence>
<organism evidence="1 2">
    <name type="scientific">Kordia aestuariivivens</name>
    <dbReference type="NCBI Taxonomy" id="2759037"/>
    <lineage>
        <taxon>Bacteria</taxon>
        <taxon>Pseudomonadati</taxon>
        <taxon>Bacteroidota</taxon>
        <taxon>Flavobacteriia</taxon>
        <taxon>Flavobacteriales</taxon>
        <taxon>Flavobacteriaceae</taxon>
        <taxon>Kordia</taxon>
    </lineage>
</organism>